<dbReference type="HOGENOM" id="CLU_3423600_0_0_1"/>
<dbReference type="PaxDb" id="4081-Solyc05g015690.1.1"/>
<evidence type="ECO:0000313" key="2">
    <source>
        <dbReference type="Proteomes" id="UP000004994"/>
    </source>
</evidence>
<reference evidence="1" key="1">
    <citation type="journal article" date="2012" name="Nature">
        <title>The tomato genome sequence provides insights into fleshy fruit evolution.</title>
        <authorList>
            <consortium name="Tomato Genome Consortium"/>
        </authorList>
    </citation>
    <scope>NUCLEOTIDE SEQUENCE [LARGE SCALE GENOMIC DNA]</scope>
    <source>
        <strain evidence="1">cv. Heinz 1706</strain>
    </source>
</reference>
<accession>K4BYT5</accession>
<reference evidence="1" key="2">
    <citation type="submission" date="2015-06" db="UniProtKB">
        <authorList>
            <consortium name="EnsemblPlants"/>
        </authorList>
    </citation>
    <scope>IDENTIFICATION</scope>
    <source>
        <strain evidence="1">cv. Heinz 1706</strain>
    </source>
</reference>
<evidence type="ECO:0000313" key="1">
    <source>
        <dbReference type="EnsemblPlants" id="Solyc05g015690.1.1"/>
    </source>
</evidence>
<dbReference type="Proteomes" id="UP000004994">
    <property type="component" value="Chromosome 5"/>
</dbReference>
<dbReference type="InParanoid" id="K4BYT5"/>
<keyword evidence="2" id="KW-1185">Reference proteome</keyword>
<dbReference type="EnsemblPlants" id="Solyc05g015690.1.1">
    <property type="protein sequence ID" value="Solyc05g015690.1.1"/>
    <property type="gene ID" value="Solyc05g015690.1"/>
</dbReference>
<name>K4BYT5_SOLLC</name>
<protein>
    <submittedName>
        <fullName evidence="1">Uncharacterized protein</fullName>
    </submittedName>
</protein>
<sequence length="23" mass="2806">MVSFIIFYEATMSCFNTWRFKIA</sequence>
<dbReference type="AlphaFoldDB" id="K4BYT5"/>
<proteinExistence type="predicted"/>
<organism evidence="1">
    <name type="scientific">Solanum lycopersicum</name>
    <name type="common">Tomato</name>
    <name type="synonym">Lycopersicon esculentum</name>
    <dbReference type="NCBI Taxonomy" id="4081"/>
    <lineage>
        <taxon>Eukaryota</taxon>
        <taxon>Viridiplantae</taxon>
        <taxon>Streptophyta</taxon>
        <taxon>Embryophyta</taxon>
        <taxon>Tracheophyta</taxon>
        <taxon>Spermatophyta</taxon>
        <taxon>Magnoliopsida</taxon>
        <taxon>eudicotyledons</taxon>
        <taxon>Gunneridae</taxon>
        <taxon>Pentapetalae</taxon>
        <taxon>asterids</taxon>
        <taxon>lamiids</taxon>
        <taxon>Solanales</taxon>
        <taxon>Solanaceae</taxon>
        <taxon>Solanoideae</taxon>
        <taxon>Solaneae</taxon>
        <taxon>Solanum</taxon>
        <taxon>Solanum subgen. Lycopersicon</taxon>
    </lineage>
</organism>
<dbReference type="Gramene" id="Solyc05g015690.1.1">
    <property type="protein sequence ID" value="Solyc05g015690.1.1"/>
    <property type="gene ID" value="Solyc05g015690.1"/>
</dbReference>